<accession>A0AAD1Y8I1</accession>
<sequence length="134" mass="15998">MSRLKEYKGTKSTFVRRIEILNLSIELRKATFMVQIIVGISENMLNFIRRSISPPGFIHELDKKEIYNYAITIFCILTDIKEQNNLETMKKALQIAFSFIEGYTKDLQTQVRFFTLLYNVFKQNYRCRFEVFSR</sequence>
<dbReference type="EMBL" id="CAMPGE010029653">
    <property type="protein sequence ID" value="CAI2387133.1"/>
    <property type="molecule type" value="Genomic_DNA"/>
</dbReference>
<comment type="caution">
    <text evidence="1">The sequence shown here is derived from an EMBL/GenBank/DDBJ whole genome shotgun (WGS) entry which is preliminary data.</text>
</comment>
<evidence type="ECO:0000313" key="1">
    <source>
        <dbReference type="EMBL" id="CAI2387133.1"/>
    </source>
</evidence>
<proteinExistence type="predicted"/>
<reference evidence="1" key="1">
    <citation type="submission" date="2023-07" db="EMBL/GenBank/DDBJ databases">
        <authorList>
            <consortium name="AG Swart"/>
            <person name="Singh M."/>
            <person name="Singh A."/>
            <person name="Seah K."/>
            <person name="Emmerich C."/>
        </authorList>
    </citation>
    <scope>NUCLEOTIDE SEQUENCE</scope>
    <source>
        <strain evidence="1">DP1</strain>
    </source>
</reference>
<dbReference type="Proteomes" id="UP001295684">
    <property type="component" value="Unassembled WGS sequence"/>
</dbReference>
<gene>
    <name evidence="1" type="ORF">ECRASSUSDP1_LOCUS28761</name>
</gene>
<protein>
    <submittedName>
        <fullName evidence="1">Uncharacterized protein</fullName>
    </submittedName>
</protein>
<name>A0AAD1Y8I1_EUPCR</name>
<organism evidence="1 2">
    <name type="scientific">Euplotes crassus</name>
    <dbReference type="NCBI Taxonomy" id="5936"/>
    <lineage>
        <taxon>Eukaryota</taxon>
        <taxon>Sar</taxon>
        <taxon>Alveolata</taxon>
        <taxon>Ciliophora</taxon>
        <taxon>Intramacronucleata</taxon>
        <taxon>Spirotrichea</taxon>
        <taxon>Hypotrichia</taxon>
        <taxon>Euplotida</taxon>
        <taxon>Euplotidae</taxon>
        <taxon>Moneuplotes</taxon>
    </lineage>
</organism>
<dbReference type="AlphaFoldDB" id="A0AAD1Y8I1"/>
<evidence type="ECO:0000313" key="2">
    <source>
        <dbReference type="Proteomes" id="UP001295684"/>
    </source>
</evidence>
<keyword evidence="2" id="KW-1185">Reference proteome</keyword>